<dbReference type="EMBL" id="JABXJJ020000012">
    <property type="protein sequence ID" value="MDI5969888.1"/>
    <property type="molecule type" value="Genomic_DNA"/>
</dbReference>
<dbReference type="SUPFAM" id="SSF56801">
    <property type="entry name" value="Acetyl-CoA synthetase-like"/>
    <property type="match status" value="1"/>
</dbReference>
<dbReference type="AlphaFoldDB" id="A0AA90GXE7"/>
<name>A0AA90GXE7_9ACTN</name>
<dbReference type="GO" id="GO:0016874">
    <property type="term" value="F:ligase activity"/>
    <property type="evidence" value="ECO:0007669"/>
    <property type="project" value="UniProtKB-KW"/>
</dbReference>
<gene>
    <name evidence="1" type="ORF">POF50_011165</name>
</gene>
<protein>
    <submittedName>
        <fullName evidence="1">Phenylacetate--CoA ligase family protein</fullName>
    </submittedName>
</protein>
<organism evidence="1">
    <name type="scientific">Streptantibioticus silvisoli</name>
    <dbReference type="NCBI Taxonomy" id="2705255"/>
    <lineage>
        <taxon>Bacteria</taxon>
        <taxon>Bacillati</taxon>
        <taxon>Actinomycetota</taxon>
        <taxon>Actinomycetes</taxon>
        <taxon>Kitasatosporales</taxon>
        <taxon>Streptomycetaceae</taxon>
        <taxon>Streptantibioticus</taxon>
    </lineage>
</organism>
<evidence type="ECO:0000313" key="1">
    <source>
        <dbReference type="EMBL" id="MDI5969888.1"/>
    </source>
</evidence>
<keyword evidence="1" id="KW-0436">Ligase</keyword>
<reference evidence="1" key="1">
    <citation type="submission" date="2023-05" db="EMBL/GenBank/DDBJ databases">
        <title>Streptantibioticus silvisoli sp. nov., acidotolerant actinomycetes 1 from pine litter.</title>
        <authorList>
            <person name="Swiecimska M."/>
            <person name="Golinska P."/>
            <person name="Sangal V."/>
            <person name="Wachnowicz B."/>
            <person name="Goodfellow M."/>
        </authorList>
    </citation>
    <scope>NUCLEOTIDE SEQUENCE</scope>
    <source>
        <strain evidence="1">SL13</strain>
    </source>
</reference>
<dbReference type="RefSeq" id="WP_282698651.1">
    <property type="nucleotide sequence ID" value="NZ_JABXJJ020000012.1"/>
</dbReference>
<dbReference type="PANTHER" id="PTHR43845">
    <property type="entry name" value="BLR5969 PROTEIN"/>
    <property type="match status" value="1"/>
</dbReference>
<sequence>MRFARERSPFYRDLYRDASAHPDALAEMPVVDLPSFWAAHRRPVSDVLTGPHRDGIVFATGGTTGEPKHTTYSREEFRATSTVSAACMTRAGLRAGDRVANLLYAGDLYMSFLYATHALRDSPLPVVELPVGGHVPNDRVAQIMEGDHATVAIGTASALASLAAHLSRHGRALPRVRLLLYGGEALHHDQRDLLARAFPRARPAPYAYVSVDAGILGTPDLDPGTGELVHYRPAEPHTILEIVDPDTGEPITEPGRTGTVLATSLLRRLMPVIRYPVGDQAQWTDPGCRRLRLLGRTIGHARVGTTTIDLDVLRSCINALSSNGGPVALQTVLRHRDTMDELVLRIVGSTPDPTAYHRALEAHLHTTHPSFDEEVTEGRLHRLAIEWVTPDQLHTHPRTGKALPLIDERHP</sequence>
<proteinExistence type="predicted"/>
<accession>A0AA90GXE7</accession>
<dbReference type="Gene3D" id="3.40.50.12780">
    <property type="entry name" value="N-terminal domain of ligase-like"/>
    <property type="match status" value="1"/>
</dbReference>
<dbReference type="InterPro" id="IPR042099">
    <property type="entry name" value="ANL_N_sf"/>
</dbReference>
<dbReference type="PANTHER" id="PTHR43845:SF1">
    <property type="entry name" value="BLR5969 PROTEIN"/>
    <property type="match status" value="1"/>
</dbReference>
<comment type="caution">
    <text evidence="1">The sequence shown here is derived from an EMBL/GenBank/DDBJ whole genome shotgun (WGS) entry which is preliminary data.</text>
</comment>